<keyword evidence="2" id="KW-1185">Reference proteome</keyword>
<accession>A0ABP8MZP8</accession>
<name>A0ABP8MZP8_9BACT</name>
<proteinExistence type="predicted"/>
<dbReference type="Proteomes" id="UP001501175">
    <property type="component" value="Unassembled WGS sequence"/>
</dbReference>
<protein>
    <recommendedName>
        <fullName evidence="3">DNA-directed DNA polymerase family A palm domain-containing protein</fullName>
    </recommendedName>
</protein>
<reference evidence="2" key="1">
    <citation type="journal article" date="2019" name="Int. J. Syst. Evol. Microbiol.">
        <title>The Global Catalogue of Microorganisms (GCM) 10K type strain sequencing project: providing services to taxonomists for standard genome sequencing and annotation.</title>
        <authorList>
            <consortium name="The Broad Institute Genomics Platform"/>
            <consortium name="The Broad Institute Genome Sequencing Center for Infectious Disease"/>
            <person name="Wu L."/>
            <person name="Ma J."/>
        </authorList>
    </citation>
    <scope>NUCLEOTIDE SEQUENCE [LARGE SCALE GENOMIC DNA]</scope>
    <source>
        <strain evidence="2">JCM 17927</strain>
    </source>
</reference>
<dbReference type="EMBL" id="BAABHD010000030">
    <property type="protein sequence ID" value="GAA4458777.1"/>
    <property type="molecule type" value="Genomic_DNA"/>
</dbReference>
<sequence length="251" mass="29410">MNKTVNNHQLLNVQELNKVNRENMEVRKDRVLKYLDEYISRTKTRRIHSNNYITNTHTYQFIHPMPGKRRQPSDKEKVNGGVYLKFDTEDYGVFQREVEGGTLYEYMQNQLTDTTDGVNKPLDRNKVKRVVLTAMYASDAMTGDRHESYLYANKQRFKELFPSVYELFRIIKEEKHSTLALLLQNVESIIFLKRVAKRIAKEHPTIPIITIHDSICTTVGNEHFVEKIMMEEIEKATGVKPNLKVEAWASE</sequence>
<evidence type="ECO:0000313" key="2">
    <source>
        <dbReference type="Proteomes" id="UP001501175"/>
    </source>
</evidence>
<organism evidence="1 2">
    <name type="scientific">Nibrella saemangeumensis</name>
    <dbReference type="NCBI Taxonomy" id="1084526"/>
    <lineage>
        <taxon>Bacteria</taxon>
        <taxon>Pseudomonadati</taxon>
        <taxon>Bacteroidota</taxon>
        <taxon>Cytophagia</taxon>
        <taxon>Cytophagales</taxon>
        <taxon>Spirosomataceae</taxon>
        <taxon>Nibrella</taxon>
    </lineage>
</organism>
<evidence type="ECO:0000313" key="1">
    <source>
        <dbReference type="EMBL" id="GAA4458777.1"/>
    </source>
</evidence>
<evidence type="ECO:0008006" key="3">
    <source>
        <dbReference type="Google" id="ProtNLM"/>
    </source>
</evidence>
<gene>
    <name evidence="1" type="ORF">GCM10023189_31560</name>
</gene>
<comment type="caution">
    <text evidence="1">The sequence shown here is derived from an EMBL/GenBank/DDBJ whole genome shotgun (WGS) entry which is preliminary data.</text>
</comment>